<dbReference type="Proteomes" id="UP000015101">
    <property type="component" value="Unassembled WGS sequence"/>
</dbReference>
<protein>
    <recommendedName>
        <fullName evidence="4">FERM adjacent domain-containing protein</fullName>
    </recommendedName>
</protein>
<dbReference type="RefSeq" id="XP_009031010.1">
    <property type="nucleotide sequence ID" value="XM_009032762.1"/>
</dbReference>
<reference evidence="5 7" key="2">
    <citation type="journal article" date="2013" name="Nature">
        <title>Insights into bilaterian evolution from three spiralian genomes.</title>
        <authorList>
            <person name="Simakov O."/>
            <person name="Marletaz F."/>
            <person name="Cho S.J."/>
            <person name="Edsinger-Gonzales E."/>
            <person name="Havlak P."/>
            <person name="Hellsten U."/>
            <person name="Kuo D.H."/>
            <person name="Larsson T."/>
            <person name="Lv J."/>
            <person name="Arendt D."/>
            <person name="Savage R."/>
            <person name="Osoegawa K."/>
            <person name="de Jong P."/>
            <person name="Grimwood J."/>
            <person name="Chapman J.A."/>
            <person name="Shapiro H."/>
            <person name="Aerts A."/>
            <person name="Otillar R.P."/>
            <person name="Terry A.Y."/>
            <person name="Boore J.L."/>
            <person name="Grigoriev I.V."/>
            <person name="Lindberg D.R."/>
            <person name="Seaver E.C."/>
            <person name="Weisblat D.A."/>
            <person name="Putnam N.H."/>
            <person name="Rokhsar D.S."/>
        </authorList>
    </citation>
    <scope>NUCLEOTIDE SEQUENCE</scope>
</reference>
<dbReference type="EnsemblMetazoa" id="HelroT182515">
    <property type="protein sequence ID" value="HelroP182515"/>
    <property type="gene ID" value="HelroG182515"/>
</dbReference>
<keyword evidence="3" id="KW-0472">Membrane</keyword>
<keyword evidence="7" id="KW-1185">Reference proteome</keyword>
<accession>T1FIB0</accession>
<feature type="compositionally biased region" description="Polar residues" evidence="2">
    <location>
        <begin position="659"/>
        <end position="672"/>
    </location>
</feature>
<feature type="compositionally biased region" description="Basic and acidic residues" evidence="2">
    <location>
        <begin position="526"/>
        <end position="539"/>
    </location>
</feature>
<feature type="compositionally biased region" description="Polar residues" evidence="2">
    <location>
        <begin position="542"/>
        <end position="553"/>
    </location>
</feature>
<proteinExistence type="predicted"/>
<feature type="compositionally biased region" description="Low complexity" evidence="2">
    <location>
        <begin position="85"/>
        <end position="97"/>
    </location>
</feature>
<dbReference type="CTD" id="20208559"/>
<dbReference type="SMART" id="SM01195">
    <property type="entry name" value="FA"/>
    <property type="match status" value="1"/>
</dbReference>
<dbReference type="InterPro" id="IPR014847">
    <property type="entry name" value="FA"/>
</dbReference>
<evidence type="ECO:0000259" key="4">
    <source>
        <dbReference type="SMART" id="SM01195"/>
    </source>
</evidence>
<evidence type="ECO:0000313" key="7">
    <source>
        <dbReference type="Proteomes" id="UP000015101"/>
    </source>
</evidence>
<sequence>MASGEVTSSDCRYDLKNEALECFITLPLACSLRLLKSSEEAPKVVSSGGLFGRGSKFRYSGHCLSEVYKSSASIDRPQPKFTRYSSRSRPGSASAARSTTLPFSWKSINSSSKNGDKYEREGDSSAASLSTGTTVASSVVTSVQQQPKKCTSDSALVTADGKWNNQQPSLKPLQNYKHQQNDDDHVPLLIAGDVECDFNAPYRSTDGHEVINTCEIINISDDDDDESDSDDDEILNTFNSNGKMNKNEILEINKKIETLFLNGEKLDNKMILNPNFVEYDETVMNLRTNSQYNKTSEFLENNTSTAAANPCSSIAPPPKQSHSISVHPGYVIDSLPSSLPATAPQNAPTPCTTSSTASASFTLSDPPIITLTTTFVNIATPSQKIDSFAKNHQPFVSLSSSSFLSSQPTTYFSAATTVTSFRETPLNHGRIEESWVTESRGTRSLDGWIVEEGEKRMKYTDNSYDTGYTSSGSETVNDNEGDGEDACVKQLEGSSEKLEKPESKSGIRRSLLNLLSFVSSLNKAVEGKHGDERDARDGAEQAGQSGAENQSKIIVSDDGDITPINPIDIVDSFSKANIVIPATASQIHPSIASIESSSSTLSVTQNLLKPLSTSKTQHVVTLTTSLSSPASYNQHVSSLSPPSPISSLSWKGLAAPTTPDDNIQHSHLPSTEETQHAHPYQTSLYSSSSYSSPSYSSPSYSSSSYSSSSYFSSSYSSSSYSSSSYFSPSYSSSPSFDNPSAENYERIKEIRKLLQENKDRIQEIRNTIDNEIKKPLSCYSVSSDSIDITKQIWSEYVVTSSNSTTNKLSSPTLNNHYHNQLSRDGKEAEAVEHHSSVGGGGKVDPTVTSAYPIPISFINNQFEWCGEGGENSGGVGVIINNCIYPDVHHLANVGVCSEYVPDDVDAATDLHEQNYPDESDNKLTCGGFVGAIPNVASDVPVDGATVNAGPKVNDNASNETDLVFPKIDQFLTSLLLPVSSSLSSPAAASPTISSMHGQPLQNSHFPSNRPSPGQQLQEPPPILSDSQLLESTFALLHENDSSHAEQEGCESTTFGEHADAHIADTSIEQHVGEVAVANRANNSKGTMHYLGKGVCLTVASVLLSLILFSIFVIIVFECFQEERYINDYIIIREFKSSVYDLIKQYMTEMFYRHVFRFW</sequence>
<keyword evidence="3" id="KW-0812">Transmembrane</keyword>
<keyword evidence="1" id="KW-0175">Coiled coil</keyword>
<feature type="region of interest" description="Disordered" evidence="2">
    <location>
        <begin position="337"/>
        <end position="358"/>
    </location>
</feature>
<evidence type="ECO:0000313" key="5">
    <source>
        <dbReference type="EMBL" id="ESN90923.1"/>
    </source>
</evidence>
<feature type="region of interest" description="Disordered" evidence="2">
    <location>
        <begin position="985"/>
        <end position="1022"/>
    </location>
</feature>
<dbReference type="EMBL" id="AMQM01008226">
    <property type="status" value="NOT_ANNOTATED_CDS"/>
    <property type="molecule type" value="Genomic_DNA"/>
</dbReference>
<feature type="transmembrane region" description="Helical" evidence="3">
    <location>
        <begin position="1089"/>
        <end position="1116"/>
    </location>
</feature>
<dbReference type="HOGENOM" id="CLU_275606_0_0_1"/>
<feature type="compositionally biased region" description="Polar residues" evidence="2">
    <location>
        <begin position="463"/>
        <end position="476"/>
    </location>
</feature>
<feature type="compositionally biased region" description="Low complexity" evidence="2">
    <location>
        <begin position="985"/>
        <end position="994"/>
    </location>
</feature>
<dbReference type="Pfam" id="PF08736">
    <property type="entry name" value="FA"/>
    <property type="match status" value="1"/>
</dbReference>
<dbReference type="EMBL" id="KB097739">
    <property type="protein sequence ID" value="ESN90923.1"/>
    <property type="molecule type" value="Genomic_DNA"/>
</dbReference>
<feature type="compositionally biased region" description="Low complexity" evidence="2">
    <location>
        <begin position="348"/>
        <end position="358"/>
    </location>
</feature>
<evidence type="ECO:0000256" key="3">
    <source>
        <dbReference type="SAM" id="Phobius"/>
    </source>
</evidence>
<feature type="compositionally biased region" description="Polar residues" evidence="2">
    <location>
        <begin position="995"/>
        <end position="1017"/>
    </location>
</feature>
<feature type="compositionally biased region" description="Polar residues" evidence="2">
    <location>
        <begin position="337"/>
        <end position="346"/>
    </location>
</feature>
<keyword evidence="3" id="KW-1133">Transmembrane helix</keyword>
<dbReference type="STRING" id="6412.T1FIB0"/>
<dbReference type="GeneID" id="20208559"/>
<name>T1FIB0_HELRO</name>
<feature type="region of interest" description="Disordered" evidence="2">
    <location>
        <begin position="76"/>
        <end position="97"/>
    </location>
</feature>
<gene>
    <name evidence="6" type="primary">20208559</name>
    <name evidence="5" type="ORF">HELRODRAFT_182515</name>
</gene>
<reference evidence="7" key="1">
    <citation type="submission" date="2012-12" db="EMBL/GenBank/DDBJ databases">
        <authorList>
            <person name="Hellsten U."/>
            <person name="Grimwood J."/>
            <person name="Chapman J.A."/>
            <person name="Shapiro H."/>
            <person name="Aerts A."/>
            <person name="Otillar R.P."/>
            <person name="Terry A.Y."/>
            <person name="Boore J.L."/>
            <person name="Simakov O."/>
            <person name="Marletaz F."/>
            <person name="Cho S.-J."/>
            <person name="Edsinger-Gonzales E."/>
            <person name="Havlak P."/>
            <person name="Kuo D.-H."/>
            <person name="Larsson T."/>
            <person name="Lv J."/>
            <person name="Arendt D."/>
            <person name="Savage R."/>
            <person name="Osoegawa K."/>
            <person name="de Jong P."/>
            <person name="Lindberg D.R."/>
            <person name="Seaver E.C."/>
            <person name="Weisblat D.A."/>
            <person name="Putnam N.H."/>
            <person name="Grigoriev I.V."/>
            <person name="Rokhsar D.S."/>
        </authorList>
    </citation>
    <scope>NUCLEOTIDE SEQUENCE</scope>
</reference>
<feature type="region of interest" description="Disordered" evidence="2">
    <location>
        <begin position="656"/>
        <end position="683"/>
    </location>
</feature>
<feature type="compositionally biased region" description="Basic and acidic residues" evidence="2">
    <location>
        <begin position="114"/>
        <end position="123"/>
    </location>
</feature>
<dbReference type="InParanoid" id="T1FIB0"/>
<feature type="region of interest" description="Disordered" evidence="2">
    <location>
        <begin position="463"/>
        <end position="486"/>
    </location>
</feature>
<feature type="region of interest" description="Disordered" evidence="2">
    <location>
        <begin position="526"/>
        <end position="559"/>
    </location>
</feature>
<organism evidence="6 7">
    <name type="scientific">Helobdella robusta</name>
    <name type="common">Californian leech</name>
    <dbReference type="NCBI Taxonomy" id="6412"/>
    <lineage>
        <taxon>Eukaryota</taxon>
        <taxon>Metazoa</taxon>
        <taxon>Spiralia</taxon>
        <taxon>Lophotrochozoa</taxon>
        <taxon>Annelida</taxon>
        <taxon>Clitellata</taxon>
        <taxon>Hirudinea</taxon>
        <taxon>Rhynchobdellida</taxon>
        <taxon>Glossiphoniidae</taxon>
        <taxon>Helobdella</taxon>
    </lineage>
</organism>
<feature type="coiled-coil region" evidence="1">
    <location>
        <begin position="744"/>
        <end position="774"/>
    </location>
</feature>
<feature type="domain" description="FERM adjacent" evidence="4">
    <location>
        <begin position="48"/>
        <end position="94"/>
    </location>
</feature>
<evidence type="ECO:0000313" key="6">
    <source>
        <dbReference type="EnsemblMetazoa" id="HelroP182515"/>
    </source>
</evidence>
<dbReference type="KEGG" id="hro:HELRODRAFT_182515"/>
<evidence type="ECO:0000256" key="1">
    <source>
        <dbReference type="SAM" id="Coils"/>
    </source>
</evidence>
<feature type="region of interest" description="Disordered" evidence="2">
    <location>
        <begin position="110"/>
        <end position="130"/>
    </location>
</feature>
<reference evidence="6" key="3">
    <citation type="submission" date="2015-06" db="UniProtKB">
        <authorList>
            <consortium name="EnsemblMetazoa"/>
        </authorList>
    </citation>
    <scope>IDENTIFICATION</scope>
</reference>
<evidence type="ECO:0000256" key="2">
    <source>
        <dbReference type="SAM" id="MobiDB-lite"/>
    </source>
</evidence>
<dbReference type="AlphaFoldDB" id="T1FIB0"/>